<dbReference type="EMBL" id="SEWG01000004">
    <property type="protein sequence ID" value="RYU90065.1"/>
    <property type="molecule type" value="Genomic_DNA"/>
</dbReference>
<comment type="caution">
    <text evidence="1">The sequence shown here is derived from an EMBL/GenBank/DDBJ whole genome shotgun (WGS) entry which is preliminary data.</text>
</comment>
<accession>A0A4Q5LM92</accession>
<evidence type="ECO:0000313" key="2">
    <source>
        <dbReference type="Proteomes" id="UP000293331"/>
    </source>
</evidence>
<gene>
    <name evidence="1" type="ORF">EWM62_11020</name>
</gene>
<proteinExistence type="predicted"/>
<reference evidence="1 2" key="1">
    <citation type="submission" date="2019-02" db="EMBL/GenBank/DDBJ databases">
        <title>Bacterial novel species Mucilaginibacter sp. 17JY9-4 isolated from soil.</title>
        <authorList>
            <person name="Jung H.-Y."/>
        </authorList>
    </citation>
    <scope>NUCLEOTIDE SEQUENCE [LARGE SCALE GENOMIC DNA]</scope>
    <source>
        <strain evidence="1 2">17JY9-4</strain>
    </source>
</reference>
<dbReference type="AlphaFoldDB" id="A0A4Q5LM92"/>
<keyword evidence="2" id="KW-1185">Reference proteome</keyword>
<dbReference type="RefSeq" id="WP_129876722.1">
    <property type="nucleotide sequence ID" value="NZ_SEWG01000004.1"/>
</dbReference>
<dbReference type="OrthoDB" id="1333948at2"/>
<protein>
    <submittedName>
        <fullName evidence="1">Uncharacterized protein</fullName>
    </submittedName>
</protein>
<evidence type="ECO:0000313" key="1">
    <source>
        <dbReference type="EMBL" id="RYU90065.1"/>
    </source>
</evidence>
<name>A0A4Q5LM92_9SPHI</name>
<organism evidence="1 2">
    <name type="scientific">Mucilaginibacter terrigena</name>
    <dbReference type="NCBI Taxonomy" id="2492395"/>
    <lineage>
        <taxon>Bacteria</taxon>
        <taxon>Pseudomonadati</taxon>
        <taxon>Bacteroidota</taxon>
        <taxon>Sphingobacteriia</taxon>
        <taxon>Sphingobacteriales</taxon>
        <taxon>Sphingobacteriaceae</taxon>
        <taxon>Mucilaginibacter</taxon>
    </lineage>
</organism>
<sequence length="186" mass="21351">MAADTVELFNDSLLTSRYIKVSMYGDNMNIAPVCPKFYKPDYGIMHFVCLSQTSKVYTVLNGKADVKYLPRVKGYDFITWEKYILSSFGVKRTTENGSRPVNDQPLRISPGSADTVVIPKGLEMFCPVKLKGDWLKVKYDCFYNDEDTKHKSEPCNSYISECKNPTTGWIRWHEGNKLLIDIFVME</sequence>
<dbReference type="Proteomes" id="UP000293331">
    <property type="component" value="Unassembled WGS sequence"/>
</dbReference>